<keyword evidence="1" id="KW-0472">Membrane</keyword>
<proteinExistence type="predicted"/>
<dbReference type="AlphaFoldDB" id="A0A5B6WLB8"/>
<evidence type="ECO:0000256" key="1">
    <source>
        <dbReference type="SAM" id="Phobius"/>
    </source>
</evidence>
<dbReference type="OrthoDB" id="1924189at2759"/>
<reference evidence="3" key="1">
    <citation type="journal article" date="2019" name="Plant Biotechnol. J.">
        <title>Genome sequencing of the Australian wild diploid species Gossypium australe highlights disease resistance and delayed gland morphogenesis.</title>
        <authorList>
            <person name="Cai Y."/>
            <person name="Cai X."/>
            <person name="Wang Q."/>
            <person name="Wang P."/>
            <person name="Zhang Y."/>
            <person name="Cai C."/>
            <person name="Xu Y."/>
            <person name="Wang K."/>
            <person name="Zhou Z."/>
            <person name="Wang C."/>
            <person name="Geng S."/>
            <person name="Li B."/>
            <person name="Dong Q."/>
            <person name="Hou Y."/>
            <person name="Wang H."/>
            <person name="Ai P."/>
            <person name="Liu Z."/>
            <person name="Yi F."/>
            <person name="Sun M."/>
            <person name="An G."/>
            <person name="Cheng J."/>
            <person name="Zhang Y."/>
            <person name="Shi Q."/>
            <person name="Xie Y."/>
            <person name="Shi X."/>
            <person name="Chang Y."/>
            <person name="Huang F."/>
            <person name="Chen Y."/>
            <person name="Hong S."/>
            <person name="Mi L."/>
            <person name="Sun Q."/>
            <person name="Zhang L."/>
            <person name="Zhou B."/>
            <person name="Peng R."/>
            <person name="Zhang X."/>
            <person name="Liu F."/>
        </authorList>
    </citation>
    <scope>NUCLEOTIDE SEQUENCE [LARGE SCALE GENOMIC DNA]</scope>
    <source>
        <strain evidence="3">cv. PA1801</strain>
    </source>
</reference>
<dbReference type="Gene3D" id="1.25.40.10">
    <property type="entry name" value="Tetratricopeptide repeat domain"/>
    <property type="match status" value="1"/>
</dbReference>
<evidence type="ECO:0000313" key="3">
    <source>
        <dbReference type="Proteomes" id="UP000325315"/>
    </source>
</evidence>
<gene>
    <name evidence="2" type="ORF">EPI10_022293</name>
</gene>
<protein>
    <submittedName>
        <fullName evidence="2">Tetratricopeptide-like helical</fullName>
    </submittedName>
</protein>
<dbReference type="EMBL" id="SMMG02000003">
    <property type="protein sequence ID" value="KAA3481976.1"/>
    <property type="molecule type" value="Genomic_DNA"/>
</dbReference>
<dbReference type="SUPFAM" id="SSF48452">
    <property type="entry name" value="TPR-like"/>
    <property type="match status" value="1"/>
</dbReference>
<comment type="caution">
    <text evidence="2">The sequence shown here is derived from an EMBL/GenBank/DDBJ whole genome shotgun (WGS) entry which is preliminary data.</text>
</comment>
<evidence type="ECO:0000313" key="2">
    <source>
        <dbReference type="EMBL" id="KAA3481976.1"/>
    </source>
</evidence>
<keyword evidence="3" id="KW-1185">Reference proteome</keyword>
<dbReference type="Proteomes" id="UP000325315">
    <property type="component" value="Unassembled WGS sequence"/>
</dbReference>
<name>A0A5B6WLB8_9ROSI</name>
<keyword evidence="1" id="KW-0812">Transmembrane</keyword>
<feature type="transmembrane region" description="Helical" evidence="1">
    <location>
        <begin position="205"/>
        <end position="229"/>
    </location>
</feature>
<dbReference type="PANTHER" id="PTHR26312:SF176">
    <property type="entry name" value="TETRATRICOPEPTIDE-LIKE HELICAL DOMAIN-CONTAINING PROTEIN-RELATED"/>
    <property type="match status" value="1"/>
</dbReference>
<dbReference type="PANTHER" id="PTHR26312">
    <property type="entry name" value="TETRATRICOPEPTIDE REPEAT PROTEIN 5"/>
    <property type="match status" value="1"/>
</dbReference>
<sequence>MTLNFAPKSMFIIKDPLKSASLISAVWLATHSGFNQQRLTYSLVHHSSLFSSRNFEWHSLKLVRHAQFNGFSDGAEVHPFDDANANANDEQRMDSSLQVELLDPNLLGIWPDWPEKDKVCRISIEQKANSFGIPHSLQMIKRKQRWKEGFVDAGEFAYCSVKKAFSSLVLIIRELQSYTLVIKEGLNCEDLIDLMNKMQRDMTITFVWLFQQVFSTTPTLMVYVMLLLANYSVHSMTNKAFIGVFQYPRLYENVVVAEIDELGLWKSMVAEASRMQGGVYYKVMVSPLNMRLKLDDNHGMRLRMNLIYQMRIAEEPYNPFLLSNYAQFLSFVIKNHDSYQCLELDRAEEYFKRAVRVEPQEVEALELYAGFLWKVRNDLPEAEEWYLQATAVDIENPFRASKYANFLRSTGGEETCYPLR</sequence>
<keyword evidence="1" id="KW-1133">Transmembrane helix</keyword>
<accession>A0A5B6WLB8</accession>
<organism evidence="2 3">
    <name type="scientific">Gossypium australe</name>
    <dbReference type="NCBI Taxonomy" id="47621"/>
    <lineage>
        <taxon>Eukaryota</taxon>
        <taxon>Viridiplantae</taxon>
        <taxon>Streptophyta</taxon>
        <taxon>Embryophyta</taxon>
        <taxon>Tracheophyta</taxon>
        <taxon>Spermatophyta</taxon>
        <taxon>Magnoliopsida</taxon>
        <taxon>eudicotyledons</taxon>
        <taxon>Gunneridae</taxon>
        <taxon>Pentapetalae</taxon>
        <taxon>rosids</taxon>
        <taxon>malvids</taxon>
        <taxon>Malvales</taxon>
        <taxon>Malvaceae</taxon>
        <taxon>Malvoideae</taxon>
        <taxon>Gossypium</taxon>
    </lineage>
</organism>
<dbReference type="InterPro" id="IPR011990">
    <property type="entry name" value="TPR-like_helical_dom_sf"/>
</dbReference>